<feature type="chain" id="PRO_5001598196" evidence="1">
    <location>
        <begin position="18"/>
        <end position="95"/>
    </location>
</feature>
<keyword evidence="1" id="KW-0732">Signal</keyword>
<dbReference type="EMBL" id="LK052939">
    <property type="protein sequence ID" value="CDR39658.1"/>
    <property type="molecule type" value="Genomic_DNA"/>
</dbReference>
<evidence type="ECO:0000256" key="1">
    <source>
        <dbReference type="SAM" id="SignalP"/>
    </source>
</evidence>
<evidence type="ECO:0000313" key="2">
    <source>
        <dbReference type="EMBL" id="CDR39658.1"/>
    </source>
</evidence>
<name>A0A061AQ28_RHOTO</name>
<proteinExistence type="predicted"/>
<dbReference type="AlphaFoldDB" id="A0A061AQ28"/>
<dbReference type="InterPro" id="IPR016155">
    <property type="entry name" value="Mopterin_synth/thiamin_S_b"/>
</dbReference>
<accession>A0A061AQ28</accession>
<dbReference type="InterPro" id="IPR012675">
    <property type="entry name" value="Beta-grasp_dom_sf"/>
</dbReference>
<dbReference type="Gene3D" id="3.10.20.30">
    <property type="match status" value="1"/>
</dbReference>
<feature type="signal peptide" evidence="1">
    <location>
        <begin position="1"/>
        <end position="17"/>
    </location>
</feature>
<reference evidence="2" key="1">
    <citation type="journal article" date="2014" name="Genome Announc.">
        <title>Draft genome sequence of Rhodosporidium toruloides CECT1137, an oleaginous yeast of biotechnological interest.</title>
        <authorList>
            <person name="Morin N."/>
            <person name="Calcas X."/>
            <person name="Devillers H."/>
            <person name="Durrens P."/>
            <person name="Sherman D.J."/>
            <person name="Nicaud J.-M."/>
            <person name="Neuveglise C."/>
        </authorList>
    </citation>
    <scope>NUCLEOTIDE SEQUENCE</scope>
    <source>
        <strain evidence="2">CECT1137</strain>
    </source>
</reference>
<organism evidence="2">
    <name type="scientific">Rhodotorula toruloides</name>
    <name type="common">Yeast</name>
    <name type="synonym">Rhodosporidium toruloides</name>
    <dbReference type="NCBI Taxonomy" id="5286"/>
    <lineage>
        <taxon>Eukaryota</taxon>
        <taxon>Fungi</taxon>
        <taxon>Dikarya</taxon>
        <taxon>Basidiomycota</taxon>
        <taxon>Pucciniomycotina</taxon>
        <taxon>Microbotryomycetes</taxon>
        <taxon>Sporidiobolales</taxon>
        <taxon>Sporidiobolaceae</taxon>
        <taxon>Rhodotorula</taxon>
    </lineage>
</organism>
<dbReference type="SUPFAM" id="SSF54285">
    <property type="entry name" value="MoaD/ThiS"/>
    <property type="match status" value="1"/>
</dbReference>
<dbReference type="OrthoDB" id="2520693at2759"/>
<gene>
    <name evidence="2" type="ORF">RHTO0S_04e07536g</name>
</gene>
<sequence length="95" mass="10404">MPQITLLLFAGVRSAWLGEPASQLVELPTSPSPFPLSQLRVHLTRQVQPGNDELARVLERSAWSVDEEMVDEEREDEVLLKGGETVCPIPPVSGG</sequence>
<protein>
    <submittedName>
        <fullName evidence="2">RHTO0S04e07536g1_1</fullName>
    </submittedName>
</protein>